<reference evidence="2 3" key="1">
    <citation type="submission" date="2019-07" db="EMBL/GenBank/DDBJ databases">
        <title>Whole genome shotgun sequence of Cerasibacillus quisquiliarum NBRC 102429.</title>
        <authorList>
            <person name="Hosoyama A."/>
            <person name="Uohara A."/>
            <person name="Ohji S."/>
            <person name="Ichikawa N."/>
        </authorList>
    </citation>
    <scope>NUCLEOTIDE SEQUENCE [LARGE SCALE GENOMIC DNA]</scope>
    <source>
        <strain evidence="2 3">NBRC 102429</strain>
    </source>
</reference>
<accession>A0A511UY56</accession>
<organism evidence="2 3">
    <name type="scientific">Cerasibacillus quisquiliarum</name>
    <dbReference type="NCBI Taxonomy" id="227865"/>
    <lineage>
        <taxon>Bacteria</taxon>
        <taxon>Bacillati</taxon>
        <taxon>Bacillota</taxon>
        <taxon>Bacilli</taxon>
        <taxon>Bacillales</taxon>
        <taxon>Bacillaceae</taxon>
        <taxon>Cerasibacillus</taxon>
    </lineage>
</organism>
<keyword evidence="1" id="KW-0472">Membrane</keyword>
<feature type="transmembrane region" description="Helical" evidence="1">
    <location>
        <begin position="178"/>
        <end position="199"/>
    </location>
</feature>
<dbReference type="PROSITE" id="PS51257">
    <property type="entry name" value="PROKAR_LIPOPROTEIN"/>
    <property type="match status" value="1"/>
</dbReference>
<gene>
    <name evidence="2" type="ORF">CQU01_17970</name>
</gene>
<evidence type="ECO:0000313" key="3">
    <source>
        <dbReference type="Proteomes" id="UP000321491"/>
    </source>
</evidence>
<keyword evidence="3" id="KW-1185">Reference proteome</keyword>
<dbReference type="EMBL" id="BJXW01000019">
    <property type="protein sequence ID" value="GEN31559.1"/>
    <property type="molecule type" value="Genomic_DNA"/>
</dbReference>
<evidence type="ECO:0000313" key="2">
    <source>
        <dbReference type="EMBL" id="GEN31559.1"/>
    </source>
</evidence>
<dbReference type="RefSeq" id="WP_146937861.1">
    <property type="nucleotide sequence ID" value="NZ_BJXW01000019.1"/>
</dbReference>
<protein>
    <submittedName>
        <fullName evidence="2">Uncharacterized protein</fullName>
    </submittedName>
</protein>
<dbReference type="AlphaFoldDB" id="A0A511UY56"/>
<evidence type="ECO:0000256" key="1">
    <source>
        <dbReference type="SAM" id="Phobius"/>
    </source>
</evidence>
<proteinExistence type="predicted"/>
<feature type="transmembrane region" description="Helical" evidence="1">
    <location>
        <begin position="117"/>
        <end position="139"/>
    </location>
</feature>
<dbReference type="Proteomes" id="UP000321491">
    <property type="component" value="Unassembled WGS sequence"/>
</dbReference>
<comment type="caution">
    <text evidence="2">The sequence shown here is derived from an EMBL/GenBank/DDBJ whole genome shotgun (WGS) entry which is preliminary data.</text>
</comment>
<dbReference type="OrthoDB" id="2938070at2"/>
<name>A0A511UY56_9BACI</name>
<keyword evidence="1" id="KW-1133">Transmembrane helix</keyword>
<sequence length="218" mass="24716">MKDKIVYFIIALIAFGVLSSCTAELVTEYRDSYSVLHANKTKGIIVSKRAEKGLYSSPTYYADVMMYEGKVVPEPITNEVRVTKKQIQGIDLGEEIAGYTVNGRQFHTLIDMLHDGFFYLLFIGLGILVMVGMIIWGLYQIKPIQKFILFLLGKFDKMLKKLFALSPFKKAEFSFTKFILIIVGMGYLVLASSFANNLYHKIKPYGKVLTDAEVTFKT</sequence>
<keyword evidence="1" id="KW-0812">Transmembrane</keyword>